<dbReference type="Proteomes" id="UP001595900">
    <property type="component" value="Unassembled WGS sequence"/>
</dbReference>
<proteinExistence type="predicted"/>
<name>A0ABV8Q5S1_9MICO</name>
<organism evidence="1 2">
    <name type="scientific">Gryllotalpicola reticulitermitis</name>
    <dbReference type="NCBI Taxonomy" id="1184153"/>
    <lineage>
        <taxon>Bacteria</taxon>
        <taxon>Bacillati</taxon>
        <taxon>Actinomycetota</taxon>
        <taxon>Actinomycetes</taxon>
        <taxon>Micrococcales</taxon>
        <taxon>Microbacteriaceae</taxon>
        <taxon>Gryllotalpicola</taxon>
    </lineage>
</organism>
<evidence type="ECO:0000313" key="2">
    <source>
        <dbReference type="Proteomes" id="UP001595900"/>
    </source>
</evidence>
<gene>
    <name evidence="1" type="ORF">ACFOYW_05060</name>
</gene>
<protein>
    <submittedName>
        <fullName evidence="1">Uncharacterized protein</fullName>
    </submittedName>
</protein>
<accession>A0ABV8Q5S1</accession>
<keyword evidence="2" id="KW-1185">Reference proteome</keyword>
<comment type="caution">
    <text evidence="1">The sequence shown here is derived from an EMBL/GenBank/DDBJ whole genome shotgun (WGS) entry which is preliminary data.</text>
</comment>
<dbReference type="EMBL" id="JBHSCN010000003">
    <property type="protein sequence ID" value="MFC4242735.1"/>
    <property type="molecule type" value="Genomic_DNA"/>
</dbReference>
<sequence length="41" mass="4247">MIAADLAEVEPALRAECTHEVDAARPLDDLVTGLIAIASGQ</sequence>
<dbReference type="RefSeq" id="WP_390227644.1">
    <property type="nucleotide sequence ID" value="NZ_JBHSCN010000003.1"/>
</dbReference>
<reference evidence="2" key="1">
    <citation type="journal article" date="2019" name="Int. J. Syst. Evol. Microbiol.">
        <title>The Global Catalogue of Microorganisms (GCM) 10K type strain sequencing project: providing services to taxonomists for standard genome sequencing and annotation.</title>
        <authorList>
            <consortium name="The Broad Institute Genomics Platform"/>
            <consortium name="The Broad Institute Genome Sequencing Center for Infectious Disease"/>
            <person name="Wu L."/>
            <person name="Ma J."/>
        </authorList>
    </citation>
    <scope>NUCLEOTIDE SEQUENCE [LARGE SCALE GENOMIC DNA]</scope>
    <source>
        <strain evidence="2">CGMCC 1.10363</strain>
    </source>
</reference>
<evidence type="ECO:0000313" key="1">
    <source>
        <dbReference type="EMBL" id="MFC4242735.1"/>
    </source>
</evidence>